<protein>
    <submittedName>
        <fullName evidence="1">Uncharacterized protein</fullName>
    </submittedName>
</protein>
<gene>
    <name evidence="1" type="ORF">DVR09_16435</name>
</gene>
<dbReference type="EMBL" id="CP031358">
    <property type="protein sequence ID" value="AXK44040.1"/>
    <property type="molecule type" value="Genomic_DNA"/>
</dbReference>
<dbReference type="KEGG" id="err:DVR09_16435"/>
<keyword evidence="2" id="KW-1185">Reference proteome</keyword>
<proteinExistence type="predicted"/>
<organism evidence="1 2">
    <name type="scientific">Erythrobacter aureus</name>
    <dbReference type="NCBI Taxonomy" id="2182384"/>
    <lineage>
        <taxon>Bacteria</taxon>
        <taxon>Pseudomonadati</taxon>
        <taxon>Pseudomonadota</taxon>
        <taxon>Alphaproteobacteria</taxon>
        <taxon>Sphingomonadales</taxon>
        <taxon>Erythrobacteraceae</taxon>
        <taxon>Erythrobacter/Porphyrobacter group</taxon>
        <taxon>Erythrobacter</taxon>
    </lineage>
</organism>
<reference evidence="1 2" key="1">
    <citation type="submission" date="2018-07" db="EMBL/GenBank/DDBJ databases">
        <title>Genome sequence of Erythrobacter strain YH-07, an antagonistic bacterium isolated from Yellow Sea.</title>
        <authorList>
            <person name="Tang T."/>
            <person name="Liu Q."/>
            <person name="Sun X."/>
        </authorList>
    </citation>
    <scope>NUCLEOTIDE SEQUENCE [LARGE SCALE GENOMIC DNA]</scope>
    <source>
        <strain evidence="1 2">YH-07</strain>
        <plasmid evidence="1 2">unnamed</plasmid>
    </source>
</reference>
<geneLocation type="plasmid" evidence="1 2">
    <name>unnamed</name>
</geneLocation>
<evidence type="ECO:0000313" key="1">
    <source>
        <dbReference type="EMBL" id="AXK44040.1"/>
    </source>
</evidence>
<evidence type="ECO:0000313" key="2">
    <source>
        <dbReference type="Proteomes" id="UP000254508"/>
    </source>
</evidence>
<name>A0A345YJD8_9SPHN</name>
<dbReference type="Proteomes" id="UP000254508">
    <property type="component" value="Plasmid unnamed"/>
</dbReference>
<accession>A0A345YJD8</accession>
<keyword evidence="1" id="KW-0614">Plasmid</keyword>
<sequence>MLDPSELAVLAKRTKQASENQQFEILVECFEAVLGPIKTQRGNSSRYHDQWLRFDKLLKNSAYETAAMLLIPEGKHLLLSRAPDGSARALLTDDEPTKKDLPGAVNAVHAGLAIAAAAVLATASRE</sequence>
<dbReference type="AlphaFoldDB" id="A0A345YJD8"/>
<dbReference type="RefSeq" id="WP_115418353.1">
    <property type="nucleotide sequence ID" value="NZ_CP031358.1"/>
</dbReference>